<protein>
    <submittedName>
        <fullName evidence="1">Uncharacterized protein</fullName>
    </submittedName>
</protein>
<comment type="caution">
    <text evidence="1">The sequence shown here is derived from an EMBL/GenBank/DDBJ whole genome shotgun (WGS) entry which is preliminary data.</text>
</comment>
<name>A0ABV0RAI3_9TELE</name>
<keyword evidence="2" id="KW-1185">Reference proteome</keyword>
<dbReference type="EMBL" id="JAHRIN010038885">
    <property type="protein sequence ID" value="MEQ2205019.1"/>
    <property type="molecule type" value="Genomic_DNA"/>
</dbReference>
<proteinExistence type="predicted"/>
<organism evidence="1 2">
    <name type="scientific">Xenoophorus captivus</name>
    <dbReference type="NCBI Taxonomy" id="1517983"/>
    <lineage>
        <taxon>Eukaryota</taxon>
        <taxon>Metazoa</taxon>
        <taxon>Chordata</taxon>
        <taxon>Craniata</taxon>
        <taxon>Vertebrata</taxon>
        <taxon>Euteleostomi</taxon>
        <taxon>Actinopterygii</taxon>
        <taxon>Neopterygii</taxon>
        <taxon>Teleostei</taxon>
        <taxon>Neoteleostei</taxon>
        <taxon>Acanthomorphata</taxon>
        <taxon>Ovalentaria</taxon>
        <taxon>Atherinomorphae</taxon>
        <taxon>Cyprinodontiformes</taxon>
        <taxon>Goodeidae</taxon>
        <taxon>Xenoophorus</taxon>
    </lineage>
</organism>
<gene>
    <name evidence="1" type="ORF">XENOCAPTIV_023219</name>
</gene>
<accession>A0ABV0RAI3</accession>
<reference evidence="1 2" key="1">
    <citation type="submission" date="2021-06" db="EMBL/GenBank/DDBJ databases">
        <authorList>
            <person name="Palmer J.M."/>
        </authorList>
    </citation>
    <scope>NUCLEOTIDE SEQUENCE [LARGE SCALE GENOMIC DNA]</scope>
    <source>
        <strain evidence="1 2">XC_2019</strain>
        <tissue evidence="1">Muscle</tissue>
    </source>
</reference>
<evidence type="ECO:0000313" key="1">
    <source>
        <dbReference type="EMBL" id="MEQ2205019.1"/>
    </source>
</evidence>
<dbReference type="Proteomes" id="UP001434883">
    <property type="component" value="Unassembled WGS sequence"/>
</dbReference>
<evidence type="ECO:0000313" key="2">
    <source>
        <dbReference type="Proteomes" id="UP001434883"/>
    </source>
</evidence>
<sequence length="212" mass="23211">MSLQCLTKIAAHKGRSSTTVQPLKTACKGFPPDLLHDLFEGVVPVELAHCLKETSADLHSPSANVLKLQIQMDAAGILKLRAILDNDNAERLILPSGPSGVQALIDEIKSRLKLSFDFRLQFHDPDFDNALCSLVVIEDLPGTASLKVVRLVELDRISISTDDTVILTDGTDTTDSPERISRWPEVFIVPIFSNEVEHVLSEGNAAFEKDGK</sequence>